<dbReference type="HOGENOM" id="CLU_016072_0_0_1"/>
<dbReference type="Gene3D" id="1.20.1280.50">
    <property type="match status" value="1"/>
</dbReference>
<organism evidence="3">
    <name type="scientific">Selaginella moellendorffii</name>
    <name type="common">Spikemoss</name>
    <dbReference type="NCBI Taxonomy" id="88036"/>
    <lineage>
        <taxon>Eukaryota</taxon>
        <taxon>Viridiplantae</taxon>
        <taxon>Streptophyta</taxon>
        <taxon>Embryophyta</taxon>
        <taxon>Tracheophyta</taxon>
        <taxon>Lycopodiopsida</taxon>
        <taxon>Selaginellales</taxon>
        <taxon>Selaginellaceae</taxon>
        <taxon>Selaginella</taxon>
    </lineage>
</organism>
<dbReference type="SUPFAM" id="SSF52047">
    <property type="entry name" value="RNI-like"/>
    <property type="match status" value="1"/>
</dbReference>
<dbReference type="GO" id="GO:0005737">
    <property type="term" value="C:cytoplasm"/>
    <property type="evidence" value="ECO:0000318"/>
    <property type="project" value="GO_Central"/>
</dbReference>
<dbReference type="Pfam" id="PF25372">
    <property type="entry name" value="DUF7885"/>
    <property type="match status" value="2"/>
</dbReference>
<dbReference type="InterPro" id="IPR006553">
    <property type="entry name" value="Leu-rich_rpt_Cys-con_subtyp"/>
</dbReference>
<feature type="domain" description="F-box/LRR-repeat protein 15-like leucin rich repeat" evidence="1">
    <location>
        <begin position="248"/>
        <end position="404"/>
    </location>
</feature>
<evidence type="ECO:0000313" key="2">
    <source>
        <dbReference type="EMBL" id="EFJ29052.1"/>
    </source>
</evidence>
<dbReference type="Gene3D" id="3.80.10.10">
    <property type="entry name" value="Ribonuclease Inhibitor"/>
    <property type="match status" value="2"/>
</dbReference>
<gene>
    <name evidence="2" type="ORF">SELMODRAFT_410553</name>
</gene>
<evidence type="ECO:0000259" key="1">
    <source>
        <dbReference type="Pfam" id="PF25372"/>
    </source>
</evidence>
<evidence type="ECO:0000313" key="3">
    <source>
        <dbReference type="Proteomes" id="UP000001514"/>
    </source>
</evidence>
<dbReference type="Proteomes" id="UP000001514">
    <property type="component" value="Unassembled WGS sequence"/>
</dbReference>
<dbReference type="SMART" id="SM00367">
    <property type="entry name" value="LRR_CC"/>
    <property type="match status" value="11"/>
</dbReference>
<feature type="domain" description="F-box/LRR-repeat protein 15-like leucin rich repeat" evidence="1">
    <location>
        <begin position="172"/>
        <end position="247"/>
    </location>
</feature>
<dbReference type="InterPro" id="IPR032675">
    <property type="entry name" value="LRR_dom_sf"/>
</dbReference>
<dbReference type="InterPro" id="IPR057207">
    <property type="entry name" value="FBXL15_LRR"/>
</dbReference>
<dbReference type="KEGG" id="smo:SELMODRAFT_410553"/>
<dbReference type="PANTHER" id="PTHR13318">
    <property type="entry name" value="PARTNER OF PAIRED, ISOFORM B-RELATED"/>
    <property type="match status" value="1"/>
</dbReference>
<reference evidence="2 3" key="1">
    <citation type="journal article" date="2011" name="Science">
        <title>The Selaginella genome identifies genetic changes associated with the evolution of vascular plants.</title>
        <authorList>
            <person name="Banks J.A."/>
            <person name="Nishiyama T."/>
            <person name="Hasebe M."/>
            <person name="Bowman J.L."/>
            <person name="Gribskov M."/>
            <person name="dePamphilis C."/>
            <person name="Albert V.A."/>
            <person name="Aono N."/>
            <person name="Aoyama T."/>
            <person name="Ambrose B.A."/>
            <person name="Ashton N.W."/>
            <person name="Axtell M.J."/>
            <person name="Barker E."/>
            <person name="Barker M.S."/>
            <person name="Bennetzen J.L."/>
            <person name="Bonawitz N.D."/>
            <person name="Chapple C."/>
            <person name="Cheng C."/>
            <person name="Correa L.G."/>
            <person name="Dacre M."/>
            <person name="DeBarry J."/>
            <person name="Dreyer I."/>
            <person name="Elias M."/>
            <person name="Engstrom E.M."/>
            <person name="Estelle M."/>
            <person name="Feng L."/>
            <person name="Finet C."/>
            <person name="Floyd S.K."/>
            <person name="Frommer W.B."/>
            <person name="Fujita T."/>
            <person name="Gramzow L."/>
            <person name="Gutensohn M."/>
            <person name="Harholt J."/>
            <person name="Hattori M."/>
            <person name="Heyl A."/>
            <person name="Hirai T."/>
            <person name="Hiwatashi Y."/>
            <person name="Ishikawa M."/>
            <person name="Iwata M."/>
            <person name="Karol K.G."/>
            <person name="Koehler B."/>
            <person name="Kolukisaoglu U."/>
            <person name="Kubo M."/>
            <person name="Kurata T."/>
            <person name="Lalonde S."/>
            <person name="Li K."/>
            <person name="Li Y."/>
            <person name="Litt A."/>
            <person name="Lyons E."/>
            <person name="Manning G."/>
            <person name="Maruyama T."/>
            <person name="Michael T.P."/>
            <person name="Mikami K."/>
            <person name="Miyazaki S."/>
            <person name="Morinaga S."/>
            <person name="Murata T."/>
            <person name="Mueller-Roeber B."/>
            <person name="Nelson D.R."/>
            <person name="Obara M."/>
            <person name="Oguri Y."/>
            <person name="Olmstead R.G."/>
            <person name="Onodera N."/>
            <person name="Petersen B.L."/>
            <person name="Pils B."/>
            <person name="Prigge M."/>
            <person name="Rensing S.A."/>
            <person name="Riano-Pachon D.M."/>
            <person name="Roberts A.W."/>
            <person name="Sato Y."/>
            <person name="Scheller H.V."/>
            <person name="Schulz B."/>
            <person name="Schulz C."/>
            <person name="Shakirov E.V."/>
            <person name="Shibagaki N."/>
            <person name="Shinohara N."/>
            <person name="Shippen D.E."/>
            <person name="Soerensen I."/>
            <person name="Sotooka R."/>
            <person name="Sugimoto N."/>
            <person name="Sugita M."/>
            <person name="Sumikawa N."/>
            <person name="Tanurdzic M."/>
            <person name="Theissen G."/>
            <person name="Ulvskov P."/>
            <person name="Wakazuki S."/>
            <person name="Weng J.K."/>
            <person name="Willats W.W."/>
            <person name="Wipf D."/>
            <person name="Wolf P.G."/>
            <person name="Yang L."/>
            <person name="Zimmer A.D."/>
            <person name="Zhu Q."/>
            <person name="Mitros T."/>
            <person name="Hellsten U."/>
            <person name="Loque D."/>
            <person name="Otillar R."/>
            <person name="Salamov A."/>
            <person name="Schmutz J."/>
            <person name="Shapiro H."/>
            <person name="Lindquist E."/>
            <person name="Lucas S."/>
            <person name="Rokhsar D."/>
            <person name="Grigoriev I.V."/>
        </authorList>
    </citation>
    <scope>NUCLEOTIDE SEQUENCE [LARGE SCALE GENOMIC DNA]</scope>
</reference>
<dbReference type="STRING" id="88036.D8RF43"/>
<dbReference type="CDD" id="cd22159">
    <property type="entry name" value="F-box_AtTIR1-like"/>
    <property type="match status" value="1"/>
</dbReference>
<sequence length="416" mass="45166">MAFERDYELEPTQPDAAAKVSCKTGDNACINSILTDDSLRAILSKLDTQGERDNYSLVCKRWLMVQSTERRRLAARAGPLMLQKIAARFTNLIELDFAQSTSRSFFPGVIDADLETIAKNFDNLERINLQECKGITDVGVGVLGKGIPGLRCVVLSGCRKVTDRAIEVLANSCSRLISLRVGGCKLVSDRAMEALSSNCKELEVLDVSGCIGVTDRGLRALARGCCKLQLLDLGKCVKVGDSGVASLAASCPALKGINLLDCSKLTDESIASLARQCWSLESLLLGGCRNLTDASIQVVAKERGQVLKHLQLDWCSEVTDESLVAIFSGCDFLERLDAQSCAKITDLSLDALRNPGFLRELRLNHCPNISNAGIVKIAECCPRLELLELEQCFQVTWEGIEAGGFPSACKIVLTKK</sequence>
<name>D8RF43_SELML</name>
<dbReference type="Gramene" id="EFJ29052">
    <property type="protein sequence ID" value="EFJ29052"/>
    <property type="gene ID" value="SELMODRAFT_410553"/>
</dbReference>
<protein>
    <recommendedName>
        <fullName evidence="1">F-box/LRR-repeat protein 15-like leucin rich repeat domain-containing protein</fullName>
    </recommendedName>
</protein>
<dbReference type="eggNOG" id="KOG1947">
    <property type="taxonomic scope" value="Eukaryota"/>
</dbReference>
<accession>D8RF43</accession>
<dbReference type="OrthoDB" id="550575at2759"/>
<dbReference type="FunCoup" id="D8RF43">
    <property type="interactions" value="1026"/>
</dbReference>
<dbReference type="PANTHER" id="PTHR13318:SF75">
    <property type="entry name" value="COI1 F-BOX DOMAIN-CONTAINING PROTEIN"/>
    <property type="match status" value="1"/>
</dbReference>
<dbReference type="OMA" id="LGCPQME"/>
<dbReference type="AlphaFoldDB" id="D8RF43"/>
<dbReference type="InParanoid" id="D8RF43"/>
<proteinExistence type="predicted"/>
<keyword evidence="3" id="KW-1185">Reference proteome</keyword>
<dbReference type="EMBL" id="GL377578">
    <property type="protein sequence ID" value="EFJ29052.1"/>
    <property type="molecule type" value="Genomic_DNA"/>
</dbReference>